<dbReference type="SUPFAM" id="SSF55486">
    <property type="entry name" value="Metalloproteases ('zincins'), catalytic domain"/>
    <property type="match status" value="1"/>
</dbReference>
<dbReference type="EMBL" id="CAXIEN010000035">
    <property type="protein sequence ID" value="CAL1268690.1"/>
    <property type="molecule type" value="Genomic_DNA"/>
</dbReference>
<reference evidence="11 12" key="1">
    <citation type="submission" date="2024-04" db="EMBL/GenBank/DDBJ databases">
        <authorList>
            <person name="Rising A."/>
            <person name="Reimegard J."/>
            <person name="Sonavane S."/>
            <person name="Akerstrom W."/>
            <person name="Nylinder S."/>
            <person name="Hedman E."/>
            <person name="Kallberg Y."/>
        </authorList>
    </citation>
    <scope>NUCLEOTIDE SEQUENCE [LARGE SCALE GENOMIC DNA]</scope>
</reference>
<accession>A0AAV1ZB70</accession>
<dbReference type="Pfam" id="PF01457">
    <property type="entry name" value="Peptidase_M8"/>
    <property type="match status" value="1"/>
</dbReference>
<keyword evidence="2 9" id="KW-0645">Protease</keyword>
<keyword evidence="10" id="KW-0812">Transmembrane</keyword>
<keyword evidence="12" id="KW-1185">Reference proteome</keyword>
<evidence type="ECO:0000256" key="9">
    <source>
        <dbReference type="RuleBase" id="RU366077"/>
    </source>
</evidence>
<name>A0AAV1ZB70_9ARAC</name>
<comment type="similarity">
    <text evidence="1 9">Belongs to the peptidase M8 family.</text>
</comment>
<dbReference type="EC" id="3.4.24.-" evidence="9"/>
<feature type="binding site" evidence="8">
    <location>
        <position position="241"/>
    </location>
    <ligand>
        <name>Zn(2+)</name>
        <dbReference type="ChEBI" id="CHEBI:29105"/>
        <note>catalytic</note>
    </ligand>
</feature>
<keyword evidence="9" id="KW-0732">Signal</keyword>
<proteinExistence type="inferred from homology"/>
<dbReference type="Gene3D" id="3.10.170.20">
    <property type="match status" value="1"/>
</dbReference>
<comment type="caution">
    <text evidence="11">The sequence shown here is derived from an EMBL/GenBank/DDBJ whole genome shotgun (WGS) entry which is preliminary data.</text>
</comment>
<evidence type="ECO:0000256" key="2">
    <source>
        <dbReference type="ARBA" id="ARBA00022670"/>
    </source>
</evidence>
<dbReference type="GO" id="GO:0046872">
    <property type="term" value="F:metal ion binding"/>
    <property type="evidence" value="ECO:0007669"/>
    <property type="project" value="UniProtKB-KW"/>
</dbReference>
<evidence type="ECO:0000256" key="3">
    <source>
        <dbReference type="ARBA" id="ARBA00022723"/>
    </source>
</evidence>
<dbReference type="PANTHER" id="PTHR10942">
    <property type="entry name" value="LEISHMANOLYSIN-LIKE PEPTIDASE"/>
    <property type="match status" value="1"/>
</dbReference>
<gene>
    <name evidence="11" type="ORF">LARSCL_LOCUS4319</name>
</gene>
<comment type="cofactor">
    <cofactor evidence="8 9">
        <name>Zn(2+)</name>
        <dbReference type="ChEBI" id="CHEBI:29105"/>
    </cofactor>
    <text evidence="8 9">Binds 1 zinc ion per subunit.</text>
</comment>
<keyword evidence="6 8" id="KW-0482">Metalloprotease</keyword>
<evidence type="ECO:0000256" key="1">
    <source>
        <dbReference type="ARBA" id="ARBA00005860"/>
    </source>
</evidence>
<keyword evidence="10" id="KW-1133">Transmembrane helix</keyword>
<evidence type="ECO:0000256" key="4">
    <source>
        <dbReference type="ARBA" id="ARBA00022801"/>
    </source>
</evidence>
<dbReference type="PANTHER" id="PTHR10942:SF6">
    <property type="entry name" value="CILIATED LEFT-RIGHT ORGANIZER METALLOPEPTIDASE"/>
    <property type="match status" value="1"/>
</dbReference>
<dbReference type="AlphaFoldDB" id="A0AAV1ZB70"/>
<keyword evidence="10" id="KW-0472">Membrane</keyword>
<dbReference type="GO" id="GO:0005737">
    <property type="term" value="C:cytoplasm"/>
    <property type="evidence" value="ECO:0007669"/>
    <property type="project" value="TreeGrafter"/>
</dbReference>
<organism evidence="11 12">
    <name type="scientific">Larinioides sclopetarius</name>
    <dbReference type="NCBI Taxonomy" id="280406"/>
    <lineage>
        <taxon>Eukaryota</taxon>
        <taxon>Metazoa</taxon>
        <taxon>Ecdysozoa</taxon>
        <taxon>Arthropoda</taxon>
        <taxon>Chelicerata</taxon>
        <taxon>Arachnida</taxon>
        <taxon>Araneae</taxon>
        <taxon>Araneomorphae</taxon>
        <taxon>Entelegynae</taxon>
        <taxon>Araneoidea</taxon>
        <taxon>Araneidae</taxon>
        <taxon>Larinioides</taxon>
    </lineage>
</organism>
<feature type="chain" id="PRO_5043106330" description="Leishmanolysin-like peptidase" evidence="9">
    <location>
        <begin position="17"/>
        <end position="711"/>
    </location>
</feature>
<sequence>MNKLLMIYGILSFVELYDIVPAVSHKCIHDEVAHPDVPVGELTYRQMRGKRDKHNIFQPLNIHYYIDDIDPSTPENVIINLKIAFKKVISFFQDSIKVRSSFNPFLIERSNCAQKWMNGINKNKCSRLKSGPEFCSIKQTDYVIPDGYLNKLEVFDYTSSYPRQVLKAGSGVKDANFFLFVISRTTSWCTESDVQAYGSYCRLDSYSRPVAGLLNMCPTYFSKKIYKANHYFNVIMHEVMHILGFSVHLYPKFKICTSIYDCETPKKIAEIDSNGIQRLIFPELVKSMQAHFNCSEEEFGGPLEMYQRSESVAGEKKYTSHWHPLLMYTSIMTPFIIEDEYVVIDNITLALLASTGWYQVNFTKAEYFHFGKGEGCKFGFQEYCEDSKYLCSPNKTARSCDILRYTIGKCGSIVPYHPCGVFKPNLEESCLDELNMHTKEYKQHCVIVTKENMTEPRCLVTKCISTNEFEFLINSTWVKCEASRTAKINNVTVHCPEIGSICLDETKSTNKTFCSWGSDEAVAVRMYFADQTYQQLLRSNNIRNFKVSTLQAIAENLQMSVNYIVNATLTVFKGAFLDFTICPPSNMSSDELGALIKKTQQFLKSSSFIHIFKGVTEFAVSSTTIVIEPEFAVSFSDHEGFRMLSVIPVICAIFIVASCVASLFRLLVSQKDRPKRETVELEDFSQRNKMLPYHNTYSNAFQLSHTSQQIQ</sequence>
<evidence type="ECO:0000256" key="7">
    <source>
        <dbReference type="PIRSR" id="PIRSR601577-1"/>
    </source>
</evidence>
<feature type="active site" evidence="7">
    <location>
        <position position="238"/>
    </location>
</feature>
<dbReference type="Proteomes" id="UP001497382">
    <property type="component" value="Unassembled WGS sequence"/>
</dbReference>
<evidence type="ECO:0000256" key="5">
    <source>
        <dbReference type="ARBA" id="ARBA00022833"/>
    </source>
</evidence>
<evidence type="ECO:0000313" key="12">
    <source>
        <dbReference type="Proteomes" id="UP001497382"/>
    </source>
</evidence>
<evidence type="ECO:0000313" key="11">
    <source>
        <dbReference type="EMBL" id="CAL1268690.1"/>
    </source>
</evidence>
<evidence type="ECO:0000256" key="6">
    <source>
        <dbReference type="ARBA" id="ARBA00023049"/>
    </source>
</evidence>
<feature type="transmembrane region" description="Helical" evidence="10">
    <location>
        <begin position="643"/>
        <end position="668"/>
    </location>
</feature>
<dbReference type="GO" id="GO:0006508">
    <property type="term" value="P:proteolysis"/>
    <property type="evidence" value="ECO:0007669"/>
    <property type="project" value="UniProtKB-KW"/>
</dbReference>
<feature type="binding site" evidence="8">
    <location>
        <position position="321"/>
    </location>
    <ligand>
        <name>Zn(2+)</name>
        <dbReference type="ChEBI" id="CHEBI:29105"/>
        <note>catalytic</note>
    </ligand>
</feature>
<keyword evidence="5 8" id="KW-0862">Zinc</keyword>
<dbReference type="InterPro" id="IPR001577">
    <property type="entry name" value="Peptidase_M8"/>
</dbReference>
<keyword evidence="3 8" id="KW-0479">Metal-binding</keyword>
<keyword evidence="4 9" id="KW-0378">Hydrolase</keyword>
<dbReference type="Gene3D" id="3.90.132.10">
    <property type="entry name" value="Leishmanolysin , domain 2"/>
    <property type="match status" value="1"/>
</dbReference>
<feature type="signal peptide" evidence="9">
    <location>
        <begin position="1"/>
        <end position="16"/>
    </location>
</feature>
<dbReference type="GO" id="GO:0016020">
    <property type="term" value="C:membrane"/>
    <property type="evidence" value="ECO:0007669"/>
    <property type="project" value="InterPro"/>
</dbReference>
<dbReference type="GO" id="GO:0007155">
    <property type="term" value="P:cell adhesion"/>
    <property type="evidence" value="ECO:0007669"/>
    <property type="project" value="InterPro"/>
</dbReference>
<feature type="binding site" evidence="8">
    <location>
        <position position="237"/>
    </location>
    <ligand>
        <name>Zn(2+)</name>
        <dbReference type="ChEBI" id="CHEBI:29105"/>
        <note>catalytic</note>
    </ligand>
</feature>
<dbReference type="GO" id="GO:0004222">
    <property type="term" value="F:metalloendopeptidase activity"/>
    <property type="evidence" value="ECO:0007669"/>
    <property type="project" value="UniProtKB-UniRule"/>
</dbReference>
<evidence type="ECO:0000256" key="8">
    <source>
        <dbReference type="PIRSR" id="PIRSR601577-2"/>
    </source>
</evidence>
<evidence type="ECO:0000256" key="10">
    <source>
        <dbReference type="SAM" id="Phobius"/>
    </source>
</evidence>
<protein>
    <recommendedName>
        <fullName evidence="9">Leishmanolysin-like peptidase</fullName>
        <ecNumber evidence="9">3.4.24.-</ecNumber>
    </recommendedName>
</protein>